<dbReference type="InterPro" id="IPR005170">
    <property type="entry name" value="Transptr-assoc_dom"/>
</dbReference>
<keyword evidence="5" id="KW-0677">Repeat</keyword>
<dbReference type="GO" id="GO:0050660">
    <property type="term" value="F:flavin adenine dinucleotide binding"/>
    <property type="evidence" value="ECO:0007669"/>
    <property type="project" value="InterPro"/>
</dbReference>
<dbReference type="EMBL" id="BSTK01000006">
    <property type="protein sequence ID" value="GLY86839.1"/>
    <property type="molecule type" value="Genomic_DNA"/>
</dbReference>
<dbReference type="InterPro" id="IPR044751">
    <property type="entry name" value="Ion_transp-like_CBS"/>
</dbReference>
<comment type="similarity">
    <text evidence="2">Belongs to the UPF0053 family.</text>
</comment>
<dbReference type="InterPro" id="IPR000644">
    <property type="entry name" value="CBS_dom"/>
</dbReference>
<keyword evidence="4 10" id="KW-0812">Transmembrane</keyword>
<dbReference type="PANTHER" id="PTHR43099">
    <property type="entry name" value="UPF0053 PROTEIN YRKA"/>
    <property type="match status" value="1"/>
</dbReference>
<evidence type="ECO:0000256" key="6">
    <source>
        <dbReference type="ARBA" id="ARBA00022989"/>
    </source>
</evidence>
<evidence type="ECO:0000256" key="10">
    <source>
        <dbReference type="PROSITE-ProRule" id="PRU01193"/>
    </source>
</evidence>
<dbReference type="RefSeq" id="WP_285575346.1">
    <property type="nucleotide sequence ID" value="NZ_BSTK01000006.1"/>
</dbReference>
<dbReference type="InterPro" id="IPR002550">
    <property type="entry name" value="CNNM"/>
</dbReference>
<feature type="transmembrane region" description="Helical" evidence="11">
    <location>
        <begin position="57"/>
        <end position="79"/>
    </location>
</feature>
<evidence type="ECO:0000256" key="5">
    <source>
        <dbReference type="ARBA" id="ARBA00022737"/>
    </source>
</evidence>
<dbReference type="Pfam" id="PF03471">
    <property type="entry name" value="CorC_HlyC"/>
    <property type="match status" value="1"/>
</dbReference>
<evidence type="ECO:0000313" key="14">
    <source>
        <dbReference type="EMBL" id="GLY86839.1"/>
    </source>
</evidence>
<dbReference type="CDD" id="cd04590">
    <property type="entry name" value="CBS_pair_CorC_HlyC_assoc"/>
    <property type="match status" value="1"/>
</dbReference>
<feature type="transmembrane region" description="Helical" evidence="11">
    <location>
        <begin position="140"/>
        <end position="158"/>
    </location>
</feature>
<keyword evidence="6 10" id="KW-1133">Transmembrane helix</keyword>
<dbReference type="InterPro" id="IPR016169">
    <property type="entry name" value="FAD-bd_PCMH_sub2"/>
</dbReference>
<dbReference type="InterPro" id="IPR036318">
    <property type="entry name" value="FAD-bd_PCMH-like_sf"/>
</dbReference>
<keyword evidence="15" id="KW-1185">Reference proteome</keyword>
<dbReference type="SUPFAM" id="SSF54631">
    <property type="entry name" value="CBS-domain pair"/>
    <property type="match status" value="1"/>
</dbReference>
<evidence type="ECO:0000259" key="12">
    <source>
        <dbReference type="PROSITE" id="PS51371"/>
    </source>
</evidence>
<evidence type="ECO:0000256" key="2">
    <source>
        <dbReference type="ARBA" id="ARBA00006337"/>
    </source>
</evidence>
<proteinExistence type="inferred from homology"/>
<protein>
    <submittedName>
        <fullName evidence="14">Membrane protein</fullName>
    </submittedName>
</protein>
<evidence type="ECO:0000256" key="1">
    <source>
        <dbReference type="ARBA" id="ARBA00004651"/>
    </source>
</evidence>
<name>A0A9W6S3P7_9ACTN</name>
<dbReference type="Gene3D" id="3.10.580.10">
    <property type="entry name" value="CBS-domain"/>
    <property type="match status" value="1"/>
</dbReference>
<dbReference type="Pfam" id="PF00571">
    <property type="entry name" value="CBS"/>
    <property type="match status" value="2"/>
</dbReference>
<feature type="domain" description="CNNM transmembrane" evidence="13">
    <location>
        <begin position="1"/>
        <end position="203"/>
    </location>
</feature>
<accession>A0A9W6S3P7</accession>
<evidence type="ECO:0000256" key="7">
    <source>
        <dbReference type="ARBA" id="ARBA00023122"/>
    </source>
</evidence>
<dbReference type="InterPro" id="IPR051676">
    <property type="entry name" value="UPF0053_domain"/>
</dbReference>
<comment type="caution">
    <text evidence="14">The sequence shown here is derived from an EMBL/GenBank/DDBJ whole genome shotgun (WGS) entry which is preliminary data.</text>
</comment>
<evidence type="ECO:0000256" key="11">
    <source>
        <dbReference type="SAM" id="Phobius"/>
    </source>
</evidence>
<feature type="transmembrane region" description="Helical" evidence="11">
    <location>
        <begin position="100"/>
        <end position="120"/>
    </location>
</feature>
<dbReference type="PROSITE" id="PS51371">
    <property type="entry name" value="CBS"/>
    <property type="match status" value="2"/>
</dbReference>
<reference evidence="14" key="1">
    <citation type="submission" date="2023-03" db="EMBL/GenBank/DDBJ databases">
        <title>Actinoallomurus iriomotensis NBRC 103684.</title>
        <authorList>
            <person name="Ichikawa N."/>
            <person name="Sato H."/>
            <person name="Tonouchi N."/>
        </authorList>
    </citation>
    <scope>NUCLEOTIDE SEQUENCE</scope>
    <source>
        <strain evidence="14">NBRC 103684</strain>
    </source>
</reference>
<dbReference type="Gene3D" id="3.30.465.10">
    <property type="match status" value="1"/>
</dbReference>
<dbReference type="SMART" id="SM01091">
    <property type="entry name" value="CorC_HlyC"/>
    <property type="match status" value="1"/>
</dbReference>
<evidence type="ECO:0000259" key="13">
    <source>
        <dbReference type="PROSITE" id="PS51846"/>
    </source>
</evidence>
<dbReference type="AlphaFoldDB" id="A0A9W6S3P7"/>
<dbReference type="Pfam" id="PF01595">
    <property type="entry name" value="CNNM"/>
    <property type="match status" value="1"/>
</dbReference>
<dbReference type="SUPFAM" id="SSF56176">
    <property type="entry name" value="FAD-binding/transporter-associated domain-like"/>
    <property type="match status" value="1"/>
</dbReference>
<gene>
    <name evidence="14" type="ORF">Airi02_047680</name>
</gene>
<dbReference type="GO" id="GO:0005886">
    <property type="term" value="C:plasma membrane"/>
    <property type="evidence" value="ECO:0007669"/>
    <property type="project" value="UniProtKB-SubCell"/>
</dbReference>
<feature type="domain" description="CBS" evidence="12">
    <location>
        <begin position="285"/>
        <end position="342"/>
    </location>
</feature>
<keyword evidence="7 9" id="KW-0129">CBS domain</keyword>
<feature type="domain" description="CBS" evidence="12">
    <location>
        <begin position="222"/>
        <end position="281"/>
    </location>
</feature>
<dbReference type="InterPro" id="IPR046342">
    <property type="entry name" value="CBS_dom_sf"/>
</dbReference>
<keyword evidence="3" id="KW-1003">Cell membrane</keyword>
<dbReference type="Proteomes" id="UP001165074">
    <property type="component" value="Unassembled WGS sequence"/>
</dbReference>
<evidence type="ECO:0000256" key="8">
    <source>
        <dbReference type="ARBA" id="ARBA00023136"/>
    </source>
</evidence>
<organism evidence="14 15">
    <name type="scientific">Actinoallomurus iriomotensis</name>
    <dbReference type="NCBI Taxonomy" id="478107"/>
    <lineage>
        <taxon>Bacteria</taxon>
        <taxon>Bacillati</taxon>
        <taxon>Actinomycetota</taxon>
        <taxon>Actinomycetes</taxon>
        <taxon>Streptosporangiales</taxon>
        <taxon>Thermomonosporaceae</taxon>
        <taxon>Actinoallomurus</taxon>
    </lineage>
</organism>
<dbReference type="PANTHER" id="PTHR43099:SF6">
    <property type="entry name" value="UPF0053 PROTEIN RV1842C"/>
    <property type="match status" value="1"/>
</dbReference>
<sequence length="445" mass="46794">MLSALTGLAAVLALTVATGYFVAQEFSFVTADRARLAADAGRGDTRARRALAVMGRLSFMLSGAQLGITITALVVGFIAEPATSALIEPVLDGLGVPDTAAGPAALAVGFVLATIVQMVLGELLPKNLALARAESLAKALAASTLAYLAIAGPVIRLFDTASIRLLRLAGVEPVEELSHGATLTELGDIIGESHRSGRIPADLSVLLERALTFGERTAAEVMVPRPDVVAVPADATVGRLKELIAETGHTNYPVYDRDIDDVIGIAGVREIAPPGTSDDRLVADLVRPALLLPATVPLHLVLGRMREAHEEYAAVVDEYGGLAGILTFEDIAEQLVGQIADENDALTPAPTPAGGVWRLPAALRIAQVRDVTGLALPDDPAYDSLSGLFMAHLGRLPGVGDRVEVEVEPRHGPPSHAELEVLSVRRRVPRTIAMRLLTTAREESR</sequence>
<evidence type="ECO:0000313" key="15">
    <source>
        <dbReference type="Proteomes" id="UP001165074"/>
    </source>
</evidence>
<evidence type="ECO:0000256" key="3">
    <source>
        <dbReference type="ARBA" id="ARBA00022475"/>
    </source>
</evidence>
<evidence type="ECO:0000256" key="4">
    <source>
        <dbReference type="ARBA" id="ARBA00022692"/>
    </source>
</evidence>
<evidence type="ECO:0000256" key="9">
    <source>
        <dbReference type="PROSITE-ProRule" id="PRU00703"/>
    </source>
</evidence>
<keyword evidence="8 10" id="KW-0472">Membrane</keyword>
<dbReference type="PROSITE" id="PS51846">
    <property type="entry name" value="CNNM"/>
    <property type="match status" value="1"/>
</dbReference>
<comment type="subcellular location">
    <subcellularLocation>
        <location evidence="1">Cell membrane</location>
        <topology evidence="1">Multi-pass membrane protein</topology>
    </subcellularLocation>
</comment>